<protein>
    <submittedName>
        <fullName evidence="1">Group-specific protein</fullName>
    </submittedName>
</protein>
<evidence type="ECO:0000313" key="1">
    <source>
        <dbReference type="EMBL" id="AZU63876.1"/>
    </source>
</evidence>
<dbReference type="Proteomes" id="UP000282892">
    <property type="component" value="Chromosome"/>
</dbReference>
<gene>
    <name evidence="1" type="ORF">CHR53_22950</name>
</gene>
<sequence>MSECKLDHSHVDVKSKYESQAEFLPEDMKPLFEQFFAKEHTQDLLNEVFHLLKKYDLADEQEQSKRNNRLYLVLNNV</sequence>
<organism evidence="1 2">
    <name type="scientific">Neobacillus mesonae</name>
    <dbReference type="NCBI Taxonomy" id="1193713"/>
    <lineage>
        <taxon>Bacteria</taxon>
        <taxon>Bacillati</taxon>
        <taxon>Bacillota</taxon>
        <taxon>Bacilli</taxon>
        <taxon>Bacillales</taxon>
        <taxon>Bacillaceae</taxon>
        <taxon>Neobacillus</taxon>
    </lineage>
</organism>
<dbReference type="STRING" id="1193713.GCA_001636315_01489"/>
<proteinExistence type="predicted"/>
<reference evidence="1 2" key="1">
    <citation type="submission" date="2017-07" db="EMBL/GenBank/DDBJ databases">
        <title>The complete genome sequence of Bacillus mesonae strain H20-5, an efficient strain improving plant abiotic stress resistance.</title>
        <authorList>
            <person name="Kim S.Y."/>
            <person name="Song H."/>
            <person name="Sang M.K."/>
            <person name="Weon H.-Y."/>
            <person name="Song J."/>
        </authorList>
    </citation>
    <scope>NUCLEOTIDE SEQUENCE [LARGE SCALE GENOMIC DNA]</scope>
    <source>
        <strain evidence="1 2">H20-5</strain>
    </source>
</reference>
<keyword evidence="2" id="KW-1185">Reference proteome</keyword>
<name>A0A3Q9QXS1_9BACI</name>
<dbReference type="EMBL" id="CP022572">
    <property type="protein sequence ID" value="AZU63876.1"/>
    <property type="molecule type" value="Genomic_DNA"/>
</dbReference>
<evidence type="ECO:0000313" key="2">
    <source>
        <dbReference type="Proteomes" id="UP000282892"/>
    </source>
</evidence>
<accession>A0A3Q9QXS1</accession>
<dbReference type="KEGG" id="nmk:CHR53_22950"/>
<dbReference type="OrthoDB" id="2353604at2"/>
<dbReference type="AlphaFoldDB" id="A0A3Q9QXS1"/>
<dbReference type="RefSeq" id="WP_066387037.1">
    <property type="nucleotide sequence ID" value="NZ_CP022572.1"/>
</dbReference>